<protein>
    <submittedName>
        <fullName evidence="9">Multisubunit sodium/proton antiporter, MrpF subunit</fullName>
    </submittedName>
</protein>
<evidence type="ECO:0000256" key="5">
    <source>
        <dbReference type="ARBA" id="ARBA00022692"/>
    </source>
</evidence>
<keyword evidence="3" id="KW-0813">Transport</keyword>
<evidence type="ECO:0000313" key="9">
    <source>
        <dbReference type="EMBL" id="SMO37696.1"/>
    </source>
</evidence>
<feature type="transmembrane region" description="Helical" evidence="8">
    <location>
        <begin position="36"/>
        <end position="54"/>
    </location>
</feature>
<proteinExistence type="inferred from homology"/>
<dbReference type="PANTHER" id="PTHR34702:SF1">
    <property type="entry name" value="NA(+)_H(+) ANTIPORTER SUBUNIT F"/>
    <property type="match status" value="1"/>
</dbReference>
<evidence type="ECO:0000256" key="8">
    <source>
        <dbReference type="SAM" id="Phobius"/>
    </source>
</evidence>
<evidence type="ECO:0000256" key="2">
    <source>
        <dbReference type="ARBA" id="ARBA00009212"/>
    </source>
</evidence>
<evidence type="ECO:0000256" key="4">
    <source>
        <dbReference type="ARBA" id="ARBA00022475"/>
    </source>
</evidence>
<feature type="transmembrane region" description="Helical" evidence="8">
    <location>
        <begin position="60"/>
        <end position="82"/>
    </location>
</feature>
<keyword evidence="6 8" id="KW-1133">Transmembrane helix</keyword>
<keyword evidence="5 8" id="KW-0812">Transmembrane</keyword>
<gene>
    <name evidence="9" type="ORF">SAMN06265219_101345</name>
</gene>
<accession>A0A521ASD5</accession>
<dbReference type="InterPro" id="IPR007208">
    <property type="entry name" value="MrpF/PhaF-like"/>
</dbReference>
<dbReference type="EMBL" id="FXTP01000001">
    <property type="protein sequence ID" value="SMO37696.1"/>
    <property type="molecule type" value="Genomic_DNA"/>
</dbReference>
<dbReference type="AlphaFoldDB" id="A0A521ASD5"/>
<keyword evidence="4" id="KW-1003">Cell membrane</keyword>
<comment type="similarity">
    <text evidence="2">Belongs to the CPA3 antiporters (TC 2.A.63) subunit F family.</text>
</comment>
<reference evidence="9 10" key="1">
    <citation type="submission" date="2017-05" db="EMBL/GenBank/DDBJ databases">
        <authorList>
            <person name="Varghese N."/>
            <person name="Submissions S."/>
        </authorList>
    </citation>
    <scope>NUCLEOTIDE SEQUENCE [LARGE SCALE GENOMIC DNA]</scope>
    <source>
        <strain evidence="9 10">DSM 21985</strain>
    </source>
</reference>
<dbReference type="Pfam" id="PF04066">
    <property type="entry name" value="MrpF_PhaF"/>
    <property type="match status" value="1"/>
</dbReference>
<dbReference type="PANTHER" id="PTHR34702">
    <property type="entry name" value="NA(+)/H(+) ANTIPORTER SUBUNIT F1"/>
    <property type="match status" value="1"/>
</dbReference>
<evidence type="ECO:0000256" key="1">
    <source>
        <dbReference type="ARBA" id="ARBA00004651"/>
    </source>
</evidence>
<dbReference type="Proteomes" id="UP000317557">
    <property type="component" value="Unassembled WGS sequence"/>
</dbReference>
<dbReference type="OrthoDB" id="9799958at2"/>
<comment type="subcellular location">
    <subcellularLocation>
        <location evidence="1">Cell membrane</location>
        <topology evidence="1">Multi-pass membrane protein</topology>
    </subcellularLocation>
</comment>
<evidence type="ECO:0000256" key="3">
    <source>
        <dbReference type="ARBA" id="ARBA00022448"/>
    </source>
</evidence>
<evidence type="ECO:0000313" key="10">
    <source>
        <dbReference type="Proteomes" id="UP000317557"/>
    </source>
</evidence>
<evidence type="ECO:0000256" key="6">
    <source>
        <dbReference type="ARBA" id="ARBA00022989"/>
    </source>
</evidence>
<feature type="transmembrane region" description="Helical" evidence="8">
    <location>
        <begin position="6"/>
        <end position="24"/>
    </location>
</feature>
<evidence type="ECO:0000256" key="7">
    <source>
        <dbReference type="ARBA" id="ARBA00023136"/>
    </source>
</evidence>
<keyword evidence="7 8" id="KW-0472">Membrane</keyword>
<keyword evidence="10" id="KW-1185">Reference proteome</keyword>
<sequence>MDSFFLYSAVILTAIIAVPAYRVLKGPTVFDRLVGTNAIATKTIVLICLIGYIFDRIGMFIDITLAYAILGFVGSLIIAKYFSSDKINVRYDD</sequence>
<dbReference type="GO" id="GO:0005886">
    <property type="term" value="C:plasma membrane"/>
    <property type="evidence" value="ECO:0007669"/>
    <property type="project" value="UniProtKB-SubCell"/>
</dbReference>
<dbReference type="RefSeq" id="WP_142452855.1">
    <property type="nucleotide sequence ID" value="NZ_FXTP01000001.1"/>
</dbReference>
<organism evidence="9 10">
    <name type="scientific">Gracilimonas mengyeensis</name>
    <dbReference type="NCBI Taxonomy" id="1302730"/>
    <lineage>
        <taxon>Bacteria</taxon>
        <taxon>Pseudomonadati</taxon>
        <taxon>Balneolota</taxon>
        <taxon>Balneolia</taxon>
        <taxon>Balneolales</taxon>
        <taxon>Balneolaceae</taxon>
        <taxon>Gracilimonas</taxon>
    </lineage>
</organism>
<dbReference type="GO" id="GO:0015385">
    <property type="term" value="F:sodium:proton antiporter activity"/>
    <property type="evidence" value="ECO:0007669"/>
    <property type="project" value="TreeGrafter"/>
</dbReference>
<name>A0A521ASD5_9BACT</name>